<dbReference type="EMBL" id="BLAL01000012">
    <property type="protein sequence ID" value="GES74457.1"/>
    <property type="molecule type" value="Genomic_DNA"/>
</dbReference>
<evidence type="ECO:0008006" key="3">
    <source>
        <dbReference type="Google" id="ProtNLM"/>
    </source>
</evidence>
<evidence type="ECO:0000313" key="1">
    <source>
        <dbReference type="EMBL" id="GES74457.1"/>
    </source>
</evidence>
<dbReference type="Proteomes" id="UP000615446">
    <property type="component" value="Unassembled WGS sequence"/>
</dbReference>
<dbReference type="OrthoDB" id="2430469at2759"/>
<gene>
    <name evidence="1" type="ORF">RCL2_000193800</name>
</gene>
<organism evidence="1 2">
    <name type="scientific">Rhizophagus clarus</name>
    <dbReference type="NCBI Taxonomy" id="94130"/>
    <lineage>
        <taxon>Eukaryota</taxon>
        <taxon>Fungi</taxon>
        <taxon>Fungi incertae sedis</taxon>
        <taxon>Mucoromycota</taxon>
        <taxon>Glomeromycotina</taxon>
        <taxon>Glomeromycetes</taxon>
        <taxon>Glomerales</taxon>
        <taxon>Glomeraceae</taxon>
        <taxon>Rhizophagus</taxon>
    </lineage>
</organism>
<accession>A0A8H3KRD9</accession>
<evidence type="ECO:0000313" key="2">
    <source>
        <dbReference type="Proteomes" id="UP000615446"/>
    </source>
</evidence>
<dbReference type="AlphaFoldDB" id="A0A8H3KRD9"/>
<sequence length="100" mass="11618">MPPTLPIDCLFKIMKCLEEDRVTLHLFLLVNCLFCRICVEILWGNLLNYKDIKYSKILDALITCLPNESKDLLFDLRIIISSPKVPLFNYISFSKVLPIN</sequence>
<name>A0A8H3KRD9_9GLOM</name>
<proteinExistence type="predicted"/>
<comment type="caution">
    <text evidence="1">The sequence shown here is derived from an EMBL/GenBank/DDBJ whole genome shotgun (WGS) entry which is preliminary data.</text>
</comment>
<reference evidence="1" key="1">
    <citation type="submission" date="2019-10" db="EMBL/GenBank/DDBJ databases">
        <title>Conservation and host-specific expression of non-tandemly repeated heterogenous ribosome RNA gene in arbuscular mycorrhizal fungi.</title>
        <authorList>
            <person name="Maeda T."/>
            <person name="Kobayashi Y."/>
            <person name="Nakagawa T."/>
            <person name="Ezawa T."/>
            <person name="Yamaguchi K."/>
            <person name="Bino T."/>
            <person name="Nishimoto Y."/>
            <person name="Shigenobu S."/>
            <person name="Kawaguchi M."/>
        </authorList>
    </citation>
    <scope>NUCLEOTIDE SEQUENCE</scope>
    <source>
        <strain evidence="1">HR1</strain>
    </source>
</reference>
<protein>
    <recommendedName>
        <fullName evidence="3">F-box domain-containing protein</fullName>
    </recommendedName>
</protein>